<keyword evidence="4 5" id="KW-0472">Membrane</keyword>
<gene>
    <name evidence="8" type="ORF">EVOR1521_LOCUS13053</name>
</gene>
<feature type="transmembrane region" description="Helical" evidence="5">
    <location>
        <begin position="85"/>
        <end position="106"/>
    </location>
</feature>
<protein>
    <recommendedName>
        <fullName evidence="7">Amino acid transporter transmembrane domain-containing protein</fullName>
    </recommendedName>
</protein>
<feature type="transmembrane region" description="Helical" evidence="5">
    <location>
        <begin position="235"/>
        <end position="256"/>
    </location>
</feature>
<feature type="transmembrane region" description="Helical" evidence="5">
    <location>
        <begin position="294"/>
        <end position="311"/>
    </location>
</feature>
<feature type="chain" id="PRO_5041459414" description="Amino acid transporter transmembrane domain-containing protein" evidence="6">
    <location>
        <begin position="26"/>
        <end position="535"/>
    </location>
</feature>
<dbReference type="GO" id="GO:0016020">
    <property type="term" value="C:membrane"/>
    <property type="evidence" value="ECO:0007669"/>
    <property type="project" value="UniProtKB-SubCell"/>
</dbReference>
<proteinExistence type="predicted"/>
<name>A0AA36N129_9DINO</name>
<evidence type="ECO:0000256" key="3">
    <source>
        <dbReference type="ARBA" id="ARBA00022989"/>
    </source>
</evidence>
<evidence type="ECO:0000259" key="7">
    <source>
        <dbReference type="Pfam" id="PF01490"/>
    </source>
</evidence>
<feature type="transmembrane region" description="Helical" evidence="5">
    <location>
        <begin position="471"/>
        <end position="496"/>
    </location>
</feature>
<dbReference type="GO" id="GO:0015179">
    <property type="term" value="F:L-amino acid transmembrane transporter activity"/>
    <property type="evidence" value="ECO:0007669"/>
    <property type="project" value="TreeGrafter"/>
</dbReference>
<keyword evidence="6" id="KW-0732">Signal</keyword>
<feature type="transmembrane region" description="Helical" evidence="5">
    <location>
        <begin position="508"/>
        <end position="532"/>
    </location>
</feature>
<dbReference type="AlphaFoldDB" id="A0AA36N129"/>
<feature type="transmembrane region" description="Helical" evidence="5">
    <location>
        <begin position="126"/>
        <end position="148"/>
    </location>
</feature>
<reference evidence="8" key="1">
    <citation type="submission" date="2023-08" db="EMBL/GenBank/DDBJ databases">
        <authorList>
            <person name="Chen Y."/>
            <person name="Shah S."/>
            <person name="Dougan E. K."/>
            <person name="Thang M."/>
            <person name="Chan C."/>
        </authorList>
    </citation>
    <scope>NUCLEOTIDE SEQUENCE</scope>
</reference>
<feature type="domain" description="Amino acid transporter transmembrane" evidence="7">
    <location>
        <begin position="123"/>
        <end position="528"/>
    </location>
</feature>
<accession>A0AA36N129</accession>
<evidence type="ECO:0000256" key="2">
    <source>
        <dbReference type="ARBA" id="ARBA00022692"/>
    </source>
</evidence>
<organism evidence="8 9">
    <name type="scientific">Effrenium voratum</name>
    <dbReference type="NCBI Taxonomy" id="2562239"/>
    <lineage>
        <taxon>Eukaryota</taxon>
        <taxon>Sar</taxon>
        <taxon>Alveolata</taxon>
        <taxon>Dinophyceae</taxon>
        <taxon>Suessiales</taxon>
        <taxon>Symbiodiniaceae</taxon>
        <taxon>Effrenium</taxon>
    </lineage>
</organism>
<evidence type="ECO:0000256" key="6">
    <source>
        <dbReference type="SAM" id="SignalP"/>
    </source>
</evidence>
<keyword evidence="3 5" id="KW-1133">Transmembrane helix</keyword>
<dbReference type="EMBL" id="CAUJNA010001430">
    <property type="protein sequence ID" value="CAJ1386867.1"/>
    <property type="molecule type" value="Genomic_DNA"/>
</dbReference>
<keyword evidence="2 5" id="KW-0812">Transmembrane</keyword>
<feature type="signal peptide" evidence="6">
    <location>
        <begin position="1"/>
        <end position="25"/>
    </location>
</feature>
<dbReference type="Proteomes" id="UP001178507">
    <property type="component" value="Unassembled WGS sequence"/>
</dbReference>
<comment type="caution">
    <text evidence="8">The sequence shown here is derived from an EMBL/GenBank/DDBJ whole genome shotgun (WGS) entry which is preliminary data.</text>
</comment>
<feature type="transmembrane region" description="Helical" evidence="5">
    <location>
        <begin position="408"/>
        <end position="425"/>
    </location>
</feature>
<feature type="transmembrane region" description="Helical" evidence="5">
    <location>
        <begin position="154"/>
        <end position="177"/>
    </location>
</feature>
<dbReference type="Pfam" id="PF01490">
    <property type="entry name" value="Aa_trans"/>
    <property type="match status" value="1"/>
</dbReference>
<keyword evidence="9" id="KW-1185">Reference proteome</keyword>
<evidence type="ECO:0000256" key="4">
    <source>
        <dbReference type="ARBA" id="ARBA00023136"/>
    </source>
</evidence>
<evidence type="ECO:0000256" key="1">
    <source>
        <dbReference type="ARBA" id="ARBA00004141"/>
    </source>
</evidence>
<comment type="subcellular location">
    <subcellularLocation>
        <location evidence="1">Membrane</location>
        <topology evidence="1">Multi-pass membrane protein</topology>
    </subcellularLocation>
</comment>
<dbReference type="InterPro" id="IPR013057">
    <property type="entry name" value="AA_transpt_TM"/>
</dbReference>
<feature type="transmembrane region" description="Helical" evidence="5">
    <location>
        <begin position="268"/>
        <end position="287"/>
    </location>
</feature>
<sequence length="535" mass="57099">ESNKVGKSRPAMFRWAILLCVPVVAQECLAGSLVQTKRSIAKSKVQLVHLTRHDAPWVLEGPAHFNPHHYVAKVSELKPARNSSALPGLALALTLLSVVALLGLSLREKEPKAFVGGHGSEGLSTWDATVATFSGIVGVGVLSMPYAISRGGLVIAPLILVVVGCSAYTAHLLVWAFQELQQRSPLAGGLRPLGDEGMSGSSPFDGRALCGESKFSWGFVMEAAFGPKIRTATNLFIFLETWGYLLSYTVGAAMNISQCIGEPNSETWAVLLSVAFAYALSIPRNLTKLHGFSTCVYIACLAMVCLSGLLLPERGSLSELSAFDGHGLFSVAGILVFSPAAHAFFPDIQRRMQRPQNYPLCLKGAYSAAAALYLSVGLAGCLLFGHAVKPSAIQNVGWTRDFRPLPHMHWMAAASAAGMAIRLLVMQAYVLPTLTSSLCGVTGCSSQGVLLTSILAASGGAAACFAQQLTVLLNCIGGAICANIAFTMPVLCYWKLSRQTRTLPWFEQLGLALLFLMGACFSMLGVFSFTWMRTM</sequence>
<dbReference type="PANTHER" id="PTHR22950">
    <property type="entry name" value="AMINO ACID TRANSPORTER"/>
    <property type="match status" value="1"/>
</dbReference>
<feature type="non-terminal residue" evidence="8">
    <location>
        <position position="535"/>
    </location>
</feature>
<feature type="transmembrane region" description="Helical" evidence="5">
    <location>
        <begin position="366"/>
        <end position="388"/>
    </location>
</feature>
<evidence type="ECO:0000313" key="9">
    <source>
        <dbReference type="Proteomes" id="UP001178507"/>
    </source>
</evidence>
<evidence type="ECO:0000256" key="5">
    <source>
        <dbReference type="SAM" id="Phobius"/>
    </source>
</evidence>
<feature type="transmembrane region" description="Helical" evidence="5">
    <location>
        <begin position="326"/>
        <end position="345"/>
    </location>
</feature>
<evidence type="ECO:0000313" key="8">
    <source>
        <dbReference type="EMBL" id="CAJ1386867.1"/>
    </source>
</evidence>
<dbReference type="Gene3D" id="1.20.1740.10">
    <property type="entry name" value="Amino acid/polyamine transporter I"/>
    <property type="match status" value="1"/>
</dbReference>